<protein>
    <recommendedName>
        <fullName evidence="3">Outer membrane protein beta-barrel domain-containing protein</fullName>
    </recommendedName>
</protein>
<organism evidence="2">
    <name type="scientific">Ignavibacterium album</name>
    <dbReference type="NCBI Taxonomy" id="591197"/>
    <lineage>
        <taxon>Bacteria</taxon>
        <taxon>Pseudomonadati</taxon>
        <taxon>Ignavibacteriota</taxon>
        <taxon>Ignavibacteria</taxon>
        <taxon>Ignavibacteriales</taxon>
        <taxon>Ignavibacteriaceae</taxon>
        <taxon>Ignavibacterium</taxon>
    </lineage>
</organism>
<proteinExistence type="predicted"/>
<dbReference type="AlphaFoldDB" id="A0A832G1Z7"/>
<evidence type="ECO:0000313" key="2">
    <source>
        <dbReference type="EMBL" id="HGT48594.1"/>
    </source>
</evidence>
<evidence type="ECO:0008006" key="3">
    <source>
        <dbReference type="Google" id="ProtNLM"/>
    </source>
</evidence>
<feature type="chain" id="PRO_5032698779" description="Outer membrane protein beta-barrel domain-containing protein" evidence="1">
    <location>
        <begin position="22"/>
        <end position="252"/>
    </location>
</feature>
<evidence type="ECO:0000256" key="1">
    <source>
        <dbReference type="SAM" id="SignalP"/>
    </source>
</evidence>
<keyword evidence="1" id="KW-0732">Signal</keyword>
<name>A0A832G1Z7_9BACT</name>
<gene>
    <name evidence="2" type="ORF">ENS56_11195</name>
</gene>
<dbReference type="PROSITE" id="PS51257">
    <property type="entry name" value="PROKAR_LIPOPROTEIN"/>
    <property type="match status" value="1"/>
</dbReference>
<feature type="signal peptide" evidence="1">
    <location>
        <begin position="1"/>
        <end position="21"/>
    </location>
</feature>
<accession>A0A832G1Z7</accession>
<reference evidence="2" key="1">
    <citation type="journal article" date="2020" name="mSystems">
        <title>Genome- and Community-Level Interaction Insights into Carbon Utilization and Element Cycling Functions of Hydrothermarchaeota in Hydrothermal Sediment.</title>
        <authorList>
            <person name="Zhou Z."/>
            <person name="Liu Y."/>
            <person name="Xu W."/>
            <person name="Pan J."/>
            <person name="Luo Z.H."/>
            <person name="Li M."/>
        </authorList>
    </citation>
    <scope>NUCLEOTIDE SEQUENCE [LARGE SCALE GENOMIC DNA]</scope>
    <source>
        <strain evidence="2">SpSt-500</strain>
    </source>
</reference>
<dbReference type="EMBL" id="DSVI01000018">
    <property type="protein sequence ID" value="HGT48594.1"/>
    <property type="molecule type" value="Genomic_DNA"/>
</dbReference>
<comment type="caution">
    <text evidence="2">The sequence shown here is derived from an EMBL/GenBank/DDBJ whole genome shotgun (WGS) entry which is preliminary data.</text>
</comment>
<sequence>MLNKIFFIFVFLFFSFAQTQAQSFGFGCLGLVGGYGGYSYQQYQPGMLGSYINQFNSTATLSADSRKIEDFGEAEGYRFGLNFFRAKFSGFFITAKGYYQVLSESHDGAQLNRSGIYNYDYDLKLKSWGVGLDIGIPIFNGLHWKILDGTLLINSARLTETVNSFAGTSVQKFNNEKTEFGYSLGSGVIVELLKNYISLEGIVGYSYLRIDKMRTDENFQFKDLLDSPDENEPFIKSGGFNAVIQLNVGFPL</sequence>